<accession>A0A2B4SW35</accession>
<dbReference type="InterPro" id="IPR000477">
    <property type="entry name" value="RT_dom"/>
</dbReference>
<dbReference type="Gene3D" id="3.10.10.10">
    <property type="entry name" value="HIV Type 1 Reverse Transcriptase, subunit A, domain 1"/>
    <property type="match status" value="1"/>
</dbReference>
<dbReference type="Gene3D" id="2.40.70.10">
    <property type="entry name" value="Acid Proteases"/>
    <property type="match status" value="1"/>
</dbReference>
<dbReference type="SUPFAM" id="SSF50630">
    <property type="entry name" value="Acid proteases"/>
    <property type="match status" value="1"/>
</dbReference>
<proteinExistence type="predicted"/>
<keyword evidence="4" id="KW-1185">Reference proteome</keyword>
<evidence type="ECO:0000313" key="4">
    <source>
        <dbReference type="Proteomes" id="UP000225706"/>
    </source>
</evidence>
<dbReference type="PANTHER" id="PTHR37984">
    <property type="entry name" value="PROTEIN CBG26694"/>
    <property type="match status" value="1"/>
</dbReference>
<dbReference type="InterPro" id="IPR050951">
    <property type="entry name" value="Retrovirus_Pol_polyprotein"/>
</dbReference>
<dbReference type="CDD" id="cd01647">
    <property type="entry name" value="RT_LTR"/>
    <property type="match status" value="1"/>
</dbReference>
<sequence length="479" mass="54519">MKTINTRCDLGGRHQSGISCYILWWNVEGKNWVWRPERAFKQVKPLLAVEFPARSTVKFPKVQSSARRPRLIWSHESWYTLELSEIQAKELENHDQTIKKKGTSTPLKGKQHHQQHRQEFRTRHESRNHSNSRKDNGKYSNCGGPCPHKELCPAKNKKCNSCGKPNQFARVCRTNPPESAEHVTYEDTAENDEYIYTIGSDKQPTCKVKIDGKQMEMMVDSGASVDLMDKRTFRELCKRKLPEATKRRIFYYGSFTPIPVEAEIFANANSILDNSAFKPDETGPQFPANEDLESLFSGIGKVKGKFIKLHIDPDIIPEKQPHRQIPFHVIKDVEMELKGLEELDISETVTGPTPSVSPIIIVPKSSGQVRICVDMRDANKAVKREKHLLPTIDCMVADPNGATVFSKLDLSSEYRQLELTPESRYITKLSTHVGLRRYKRLLFGIDVASEIFQNAIDELLTGLPGWENISGDIIVYGKT</sequence>
<feature type="domain" description="Reverse transcriptase" evidence="2">
    <location>
        <begin position="362"/>
        <end position="464"/>
    </location>
</feature>
<dbReference type="PANTHER" id="PTHR37984:SF11">
    <property type="entry name" value="INTEGRASE CATALYTIC DOMAIN-CONTAINING PROTEIN"/>
    <property type="match status" value="1"/>
</dbReference>
<dbReference type="EMBL" id="LSMT01000006">
    <property type="protein sequence ID" value="PFX34091.1"/>
    <property type="molecule type" value="Genomic_DNA"/>
</dbReference>
<dbReference type="Pfam" id="PF00078">
    <property type="entry name" value="RVT_1"/>
    <property type="match status" value="1"/>
</dbReference>
<dbReference type="OrthoDB" id="5989205at2759"/>
<dbReference type="InterPro" id="IPR043128">
    <property type="entry name" value="Rev_trsase/Diguanyl_cyclase"/>
</dbReference>
<evidence type="ECO:0000313" key="3">
    <source>
        <dbReference type="EMBL" id="PFX34091.1"/>
    </source>
</evidence>
<protein>
    <submittedName>
        <fullName evidence="3">Uncharacterized protein K02A2.6</fullName>
    </submittedName>
</protein>
<dbReference type="InterPro" id="IPR043502">
    <property type="entry name" value="DNA/RNA_pol_sf"/>
</dbReference>
<dbReference type="SUPFAM" id="SSF56672">
    <property type="entry name" value="DNA/RNA polymerases"/>
    <property type="match status" value="1"/>
</dbReference>
<comment type="caution">
    <text evidence="3">The sequence shown here is derived from an EMBL/GenBank/DDBJ whole genome shotgun (WGS) entry which is preliminary data.</text>
</comment>
<dbReference type="Gene3D" id="3.30.70.270">
    <property type="match status" value="1"/>
</dbReference>
<name>A0A2B4SW35_STYPI</name>
<organism evidence="3 4">
    <name type="scientific">Stylophora pistillata</name>
    <name type="common">Smooth cauliflower coral</name>
    <dbReference type="NCBI Taxonomy" id="50429"/>
    <lineage>
        <taxon>Eukaryota</taxon>
        <taxon>Metazoa</taxon>
        <taxon>Cnidaria</taxon>
        <taxon>Anthozoa</taxon>
        <taxon>Hexacorallia</taxon>
        <taxon>Scleractinia</taxon>
        <taxon>Astrocoeniina</taxon>
        <taxon>Pocilloporidae</taxon>
        <taxon>Stylophora</taxon>
    </lineage>
</organism>
<feature type="region of interest" description="Disordered" evidence="1">
    <location>
        <begin position="93"/>
        <end position="140"/>
    </location>
</feature>
<dbReference type="STRING" id="50429.A0A2B4SW35"/>
<dbReference type="Proteomes" id="UP000225706">
    <property type="component" value="Unassembled WGS sequence"/>
</dbReference>
<dbReference type="InterPro" id="IPR021109">
    <property type="entry name" value="Peptidase_aspartic_dom_sf"/>
</dbReference>
<dbReference type="AlphaFoldDB" id="A0A2B4SW35"/>
<reference evidence="4" key="1">
    <citation type="journal article" date="2017" name="bioRxiv">
        <title>Comparative analysis of the genomes of Stylophora pistillata and Acropora digitifera provides evidence for extensive differences between species of corals.</title>
        <authorList>
            <person name="Voolstra C.R."/>
            <person name="Li Y."/>
            <person name="Liew Y.J."/>
            <person name="Baumgarten S."/>
            <person name="Zoccola D."/>
            <person name="Flot J.-F."/>
            <person name="Tambutte S."/>
            <person name="Allemand D."/>
            <person name="Aranda M."/>
        </authorList>
    </citation>
    <scope>NUCLEOTIDE SEQUENCE [LARGE SCALE GENOMIC DNA]</scope>
</reference>
<evidence type="ECO:0000259" key="2">
    <source>
        <dbReference type="Pfam" id="PF00078"/>
    </source>
</evidence>
<dbReference type="CDD" id="cd00303">
    <property type="entry name" value="retropepsin_like"/>
    <property type="match status" value="1"/>
</dbReference>
<feature type="compositionally biased region" description="Basic and acidic residues" evidence="1">
    <location>
        <begin position="116"/>
        <end position="137"/>
    </location>
</feature>
<gene>
    <name evidence="3" type="primary">K02A2.6</name>
    <name evidence="3" type="ORF">AWC38_SpisGene928</name>
</gene>
<evidence type="ECO:0000256" key="1">
    <source>
        <dbReference type="SAM" id="MobiDB-lite"/>
    </source>
</evidence>